<evidence type="ECO:0000256" key="1">
    <source>
        <dbReference type="SAM" id="MobiDB-lite"/>
    </source>
</evidence>
<name>A0AAD7SED3_9TELE</name>
<evidence type="ECO:0000313" key="2">
    <source>
        <dbReference type="EMBL" id="KAJ8400996.1"/>
    </source>
</evidence>
<feature type="compositionally biased region" description="Low complexity" evidence="1">
    <location>
        <begin position="103"/>
        <end position="113"/>
    </location>
</feature>
<comment type="caution">
    <text evidence="2">The sequence shown here is derived from an EMBL/GenBank/DDBJ whole genome shotgun (WGS) entry which is preliminary data.</text>
</comment>
<dbReference type="EMBL" id="JAINUG010000073">
    <property type="protein sequence ID" value="KAJ8400996.1"/>
    <property type="molecule type" value="Genomic_DNA"/>
</dbReference>
<organism evidence="2 3">
    <name type="scientific">Aldrovandia affinis</name>
    <dbReference type="NCBI Taxonomy" id="143900"/>
    <lineage>
        <taxon>Eukaryota</taxon>
        <taxon>Metazoa</taxon>
        <taxon>Chordata</taxon>
        <taxon>Craniata</taxon>
        <taxon>Vertebrata</taxon>
        <taxon>Euteleostomi</taxon>
        <taxon>Actinopterygii</taxon>
        <taxon>Neopterygii</taxon>
        <taxon>Teleostei</taxon>
        <taxon>Notacanthiformes</taxon>
        <taxon>Halosauridae</taxon>
        <taxon>Aldrovandia</taxon>
    </lineage>
</organism>
<dbReference type="AlphaFoldDB" id="A0AAD7SED3"/>
<accession>A0AAD7SED3</accession>
<evidence type="ECO:0000313" key="3">
    <source>
        <dbReference type="Proteomes" id="UP001221898"/>
    </source>
</evidence>
<gene>
    <name evidence="2" type="ORF">AAFF_G00389530</name>
</gene>
<proteinExistence type="predicted"/>
<sequence length="122" mass="13132">MRLAAGTHRSPPVPRLTVLRSSSSNAIGSLEHLNVRTHSSWSASIPRRALCPAAMPLRGQDRGLSVLALLYADESFQEAEPAAIRSAKRGRPRENANCILQTPSSSLSSPHSLSRNRHATSA</sequence>
<dbReference type="Proteomes" id="UP001221898">
    <property type="component" value="Unassembled WGS sequence"/>
</dbReference>
<keyword evidence="3" id="KW-1185">Reference proteome</keyword>
<feature type="region of interest" description="Disordered" evidence="1">
    <location>
        <begin position="84"/>
        <end position="122"/>
    </location>
</feature>
<reference evidence="2" key="1">
    <citation type="journal article" date="2023" name="Science">
        <title>Genome structures resolve the early diversification of teleost fishes.</title>
        <authorList>
            <person name="Parey E."/>
            <person name="Louis A."/>
            <person name="Montfort J."/>
            <person name="Bouchez O."/>
            <person name="Roques C."/>
            <person name="Iampietro C."/>
            <person name="Lluch J."/>
            <person name="Castinel A."/>
            <person name="Donnadieu C."/>
            <person name="Desvignes T."/>
            <person name="Floi Bucao C."/>
            <person name="Jouanno E."/>
            <person name="Wen M."/>
            <person name="Mejri S."/>
            <person name="Dirks R."/>
            <person name="Jansen H."/>
            <person name="Henkel C."/>
            <person name="Chen W.J."/>
            <person name="Zahm M."/>
            <person name="Cabau C."/>
            <person name="Klopp C."/>
            <person name="Thompson A.W."/>
            <person name="Robinson-Rechavi M."/>
            <person name="Braasch I."/>
            <person name="Lecointre G."/>
            <person name="Bobe J."/>
            <person name="Postlethwait J.H."/>
            <person name="Berthelot C."/>
            <person name="Roest Crollius H."/>
            <person name="Guiguen Y."/>
        </authorList>
    </citation>
    <scope>NUCLEOTIDE SEQUENCE</scope>
    <source>
        <strain evidence="2">NC1722</strain>
    </source>
</reference>
<protein>
    <submittedName>
        <fullName evidence="2">Uncharacterized protein</fullName>
    </submittedName>
</protein>